<dbReference type="Proteomes" id="UP000695022">
    <property type="component" value="Unplaced"/>
</dbReference>
<dbReference type="InterPro" id="IPR011009">
    <property type="entry name" value="Kinase-like_dom_sf"/>
</dbReference>
<proteinExistence type="inferred from homology"/>
<protein>
    <submittedName>
        <fullName evidence="7">Hydroxylysine kinase-like</fullName>
    </submittedName>
</protein>
<organism evidence="6 7">
    <name type="scientific">Priapulus caudatus</name>
    <name type="common">Priapulid worm</name>
    <dbReference type="NCBI Taxonomy" id="37621"/>
    <lineage>
        <taxon>Eukaryota</taxon>
        <taxon>Metazoa</taxon>
        <taxon>Ecdysozoa</taxon>
        <taxon>Scalidophora</taxon>
        <taxon>Priapulida</taxon>
        <taxon>Priapulimorpha</taxon>
        <taxon>Priapulimorphida</taxon>
        <taxon>Priapulidae</taxon>
        <taxon>Priapulus</taxon>
    </lineage>
</organism>
<keyword evidence="4" id="KW-0808">Transferase</keyword>
<dbReference type="Gene3D" id="3.90.1200.10">
    <property type="match status" value="1"/>
</dbReference>
<evidence type="ECO:0000256" key="4">
    <source>
        <dbReference type="ARBA" id="ARBA00022679"/>
    </source>
</evidence>
<evidence type="ECO:0000256" key="5">
    <source>
        <dbReference type="ARBA" id="ARBA00022777"/>
    </source>
</evidence>
<reference evidence="7" key="1">
    <citation type="submission" date="2025-08" db="UniProtKB">
        <authorList>
            <consortium name="RefSeq"/>
        </authorList>
    </citation>
    <scope>IDENTIFICATION</scope>
</reference>
<keyword evidence="3" id="KW-0963">Cytoplasm</keyword>
<dbReference type="PANTHER" id="PTHR21064:SF1">
    <property type="entry name" value="HYDROXYLYSINE KINASE"/>
    <property type="match status" value="1"/>
</dbReference>
<evidence type="ECO:0000256" key="3">
    <source>
        <dbReference type="ARBA" id="ARBA00022490"/>
    </source>
</evidence>
<evidence type="ECO:0000256" key="2">
    <source>
        <dbReference type="ARBA" id="ARBA00006219"/>
    </source>
</evidence>
<comment type="similarity">
    <text evidence="2">Belongs to the aminoglycoside phosphotransferase family.</text>
</comment>
<accession>A0ABM1EMI5</accession>
<name>A0ABM1EMI5_PRICU</name>
<dbReference type="SUPFAM" id="SSF56112">
    <property type="entry name" value="Protein kinase-like (PK-like)"/>
    <property type="match status" value="1"/>
</dbReference>
<gene>
    <name evidence="7" type="primary">LOC106813711</name>
</gene>
<keyword evidence="6" id="KW-1185">Reference proteome</keyword>
<sequence>MTFGDCHRSYYVFELALLVTYMMLENKNADLIEVGGHVIAGYFSVKPLSDEEFDLLKVCVASRYTQSLVMGEYTYTQTDPGNEYLLTTAKAGWPQLRRLWSTPKEEIKATWKAIMNTYK</sequence>
<dbReference type="RefSeq" id="XP_014673406.1">
    <property type="nucleotide sequence ID" value="XM_014817920.1"/>
</dbReference>
<dbReference type="PANTHER" id="PTHR21064">
    <property type="entry name" value="AMINOGLYCOSIDE PHOSPHOTRANSFERASE DOMAIN-CONTAINING PROTEIN-RELATED"/>
    <property type="match status" value="1"/>
</dbReference>
<evidence type="ECO:0000313" key="6">
    <source>
        <dbReference type="Proteomes" id="UP000695022"/>
    </source>
</evidence>
<comment type="subcellular location">
    <subcellularLocation>
        <location evidence="1">Cytoplasm</location>
    </subcellularLocation>
</comment>
<dbReference type="GeneID" id="106813711"/>
<evidence type="ECO:0000256" key="1">
    <source>
        <dbReference type="ARBA" id="ARBA00004496"/>
    </source>
</evidence>
<evidence type="ECO:0000313" key="7">
    <source>
        <dbReference type="RefSeq" id="XP_014673406.1"/>
    </source>
</evidence>
<dbReference type="InterPro" id="IPR050249">
    <property type="entry name" value="Pseudomonas-type_ThrB"/>
</dbReference>
<keyword evidence="5" id="KW-0418">Kinase</keyword>